<dbReference type="AlphaFoldDB" id="I3XX49"/>
<dbReference type="EMBL" id="CP003333">
    <property type="protein sequence ID" value="AFL68523.1"/>
    <property type="molecule type" value="Genomic_DNA"/>
</dbReference>
<protein>
    <submittedName>
        <fullName evidence="1">Uncharacterized protein</fullName>
    </submittedName>
</protein>
<dbReference type="Proteomes" id="UP000006176">
    <property type="component" value="Chromosome"/>
</dbReference>
<dbReference type="HOGENOM" id="CLU_1814821_0_0_7"/>
<dbReference type="KEGG" id="sba:Sulba_1229"/>
<keyword evidence="2" id="KW-1185">Reference proteome</keyword>
<dbReference type="eggNOG" id="ENOG5032MF9">
    <property type="taxonomic scope" value="Bacteria"/>
</dbReference>
<name>I3XX49_SULBS</name>
<gene>
    <name evidence="1" type="ordered locus">Sulba_1229</name>
</gene>
<dbReference type="PATRIC" id="fig|760154.4.peg.1234"/>
<dbReference type="STRING" id="760154.Sulba_1229"/>
<evidence type="ECO:0000313" key="2">
    <source>
        <dbReference type="Proteomes" id="UP000006176"/>
    </source>
</evidence>
<reference evidence="1 2" key="1">
    <citation type="submission" date="2012-06" db="EMBL/GenBank/DDBJ databases">
        <title>Complete sequence of Sulfurospirillum barnesii SES-3.</title>
        <authorList>
            <consortium name="US DOE Joint Genome Institute"/>
            <person name="Lucas S."/>
            <person name="Han J."/>
            <person name="Lapidus A."/>
            <person name="Cheng J.-F."/>
            <person name="Goodwin L."/>
            <person name="Pitluck S."/>
            <person name="Peters L."/>
            <person name="Ovchinnikova G."/>
            <person name="Lu M."/>
            <person name="Detter J.C."/>
            <person name="Han C."/>
            <person name="Tapia R."/>
            <person name="Land M."/>
            <person name="Hauser L."/>
            <person name="Kyrpides N."/>
            <person name="Ivanova N."/>
            <person name="Pagani I."/>
            <person name="Stolz J."/>
            <person name="Arkin A."/>
            <person name="Dehal P."/>
            <person name="Oremland R."/>
            <person name="Saltikov C."/>
            <person name="Basu P."/>
            <person name="Hollibaugh J."/>
            <person name="Newman D."/>
            <person name="Stolyar S."/>
            <person name="Hazen T."/>
            <person name="Woyke T."/>
        </authorList>
    </citation>
    <scope>NUCLEOTIDE SEQUENCE [LARGE SCALE GENOMIC DNA]</scope>
    <source>
        <strain evidence="2">ATCC 700032 / DSM 10660 / SES-3</strain>
    </source>
</reference>
<dbReference type="RefSeq" id="WP_014769402.1">
    <property type="nucleotide sequence ID" value="NC_018002.1"/>
</dbReference>
<organism evidence="1 2">
    <name type="scientific">Sulfurospirillum barnesii (strain ATCC 700032 / DSM 10660 / SES-3)</name>
    <dbReference type="NCBI Taxonomy" id="760154"/>
    <lineage>
        <taxon>Bacteria</taxon>
        <taxon>Pseudomonadati</taxon>
        <taxon>Campylobacterota</taxon>
        <taxon>Epsilonproteobacteria</taxon>
        <taxon>Campylobacterales</taxon>
        <taxon>Sulfurospirillaceae</taxon>
        <taxon>Sulfurospirillum</taxon>
    </lineage>
</organism>
<sequence>MKTIGIKSILCLLIVNVLYSNDLVSLNNDKKVYDTLFDKIAEKRLGANAIMIDSLENPFVVMTKPLEGEDTNASIHEPAYILEATLNQKAKIDGTWYKKNDFVGLFELSDVSSNRVILKNGIEQKELLLRTKDAHNIQIFSK</sequence>
<accession>I3XX49</accession>
<proteinExistence type="predicted"/>
<dbReference type="OrthoDB" id="5327097at2"/>
<evidence type="ECO:0000313" key="1">
    <source>
        <dbReference type="EMBL" id="AFL68523.1"/>
    </source>
</evidence>